<evidence type="ECO:0000313" key="4">
    <source>
        <dbReference type="EMBL" id="RZS45135.1"/>
    </source>
</evidence>
<protein>
    <submittedName>
        <fullName evidence="4">Fic/DOC family protein</fullName>
    </submittedName>
</protein>
<sequence>MDGVSEWEKWINAEQEMPVLVKTALSHYQFETLHPFSDGNGRIGRLAITLQMIEERVLEHPVLNLSPWLEPRREDYIDHLLDTSKTGNFDPWVNFFARAVRAQANAAVTTVDKLIAFSNEVANKMKAAGERSPALLNLAANIIGYPVMTVTRVQHDLAVSYPTANSAIAKLVGAGYLREITGRTYGRLFLCDRVYDLLADG</sequence>
<dbReference type="Pfam" id="PF02661">
    <property type="entry name" value="Fic"/>
    <property type="match status" value="1"/>
</dbReference>
<dbReference type="AlphaFoldDB" id="A0A4Q7L6Y6"/>
<dbReference type="Gene3D" id="1.10.3290.10">
    <property type="entry name" value="Fido-like domain"/>
    <property type="match status" value="1"/>
</dbReference>
<dbReference type="GO" id="GO:0005524">
    <property type="term" value="F:ATP binding"/>
    <property type="evidence" value="ECO:0007669"/>
    <property type="project" value="UniProtKB-KW"/>
</dbReference>
<feature type="domain" description="Fido" evidence="3">
    <location>
        <begin position="1"/>
        <end position="98"/>
    </location>
</feature>
<accession>A0A4Q7L6Y6</accession>
<reference evidence="4 5" key="1">
    <citation type="submission" date="2019-02" db="EMBL/GenBank/DDBJ databases">
        <title>Genomic Encyclopedia of Type Strains, Phase IV (KMG-IV): sequencing the most valuable type-strain genomes for metagenomic binning, comparative biology and taxonomic classification.</title>
        <authorList>
            <person name="Goeker M."/>
        </authorList>
    </citation>
    <scope>NUCLEOTIDE SEQUENCE [LARGE SCALE GENOMIC DNA]</scope>
    <source>
        <strain evidence="4 5">DSM 101727</strain>
    </source>
</reference>
<feature type="binding site" evidence="2">
    <location>
        <begin position="38"/>
        <end position="45"/>
    </location>
    <ligand>
        <name>ATP</name>
        <dbReference type="ChEBI" id="CHEBI:30616"/>
    </ligand>
</feature>
<name>A0A4Q7L6Y6_9PSEU</name>
<proteinExistence type="predicted"/>
<evidence type="ECO:0000256" key="2">
    <source>
        <dbReference type="PIRSR" id="PIRSR640198-2"/>
    </source>
</evidence>
<gene>
    <name evidence="4" type="ORF">EV193_1011022</name>
</gene>
<evidence type="ECO:0000313" key="5">
    <source>
        <dbReference type="Proteomes" id="UP000294257"/>
    </source>
</evidence>
<dbReference type="InterPro" id="IPR003812">
    <property type="entry name" value="Fido"/>
</dbReference>
<comment type="caution">
    <text evidence="4">The sequence shown here is derived from an EMBL/GenBank/DDBJ whole genome shotgun (WGS) entry which is preliminary data.</text>
</comment>
<dbReference type="PANTHER" id="PTHR13504:SF38">
    <property type="entry name" value="FIDO DOMAIN-CONTAINING PROTEIN"/>
    <property type="match status" value="1"/>
</dbReference>
<feature type="active site" evidence="1">
    <location>
        <position position="34"/>
    </location>
</feature>
<dbReference type="PROSITE" id="PS51459">
    <property type="entry name" value="FIDO"/>
    <property type="match status" value="1"/>
</dbReference>
<evidence type="ECO:0000256" key="1">
    <source>
        <dbReference type="PIRSR" id="PIRSR640198-1"/>
    </source>
</evidence>
<keyword evidence="2" id="KW-0067">ATP-binding</keyword>
<dbReference type="InterPro" id="IPR040198">
    <property type="entry name" value="Fido_containing"/>
</dbReference>
<organism evidence="4 5">
    <name type="scientific">Herbihabitans rhizosphaerae</name>
    <dbReference type="NCBI Taxonomy" id="1872711"/>
    <lineage>
        <taxon>Bacteria</taxon>
        <taxon>Bacillati</taxon>
        <taxon>Actinomycetota</taxon>
        <taxon>Actinomycetes</taxon>
        <taxon>Pseudonocardiales</taxon>
        <taxon>Pseudonocardiaceae</taxon>
        <taxon>Herbihabitans</taxon>
    </lineage>
</organism>
<dbReference type="SUPFAM" id="SSF140931">
    <property type="entry name" value="Fic-like"/>
    <property type="match status" value="1"/>
</dbReference>
<keyword evidence="5" id="KW-1185">Reference proteome</keyword>
<dbReference type="Proteomes" id="UP000294257">
    <property type="component" value="Unassembled WGS sequence"/>
</dbReference>
<dbReference type="EMBL" id="SGWQ01000001">
    <property type="protein sequence ID" value="RZS45135.1"/>
    <property type="molecule type" value="Genomic_DNA"/>
</dbReference>
<dbReference type="InterPro" id="IPR036597">
    <property type="entry name" value="Fido-like_dom_sf"/>
</dbReference>
<evidence type="ECO:0000259" key="3">
    <source>
        <dbReference type="PROSITE" id="PS51459"/>
    </source>
</evidence>
<keyword evidence="2" id="KW-0547">Nucleotide-binding</keyword>
<dbReference type="PANTHER" id="PTHR13504">
    <property type="entry name" value="FIDO DOMAIN-CONTAINING PROTEIN DDB_G0283145"/>
    <property type="match status" value="1"/>
</dbReference>